<evidence type="ECO:0000256" key="3">
    <source>
        <dbReference type="ARBA" id="ARBA00004742"/>
    </source>
</evidence>
<comment type="pathway">
    <text evidence="3">Carbohydrate biosynthesis; gluconeogenesis.</text>
</comment>
<dbReference type="EC" id="2.7.9.2" evidence="5"/>
<dbReference type="GO" id="GO:0008986">
    <property type="term" value="F:pyruvate, water dikinase activity"/>
    <property type="evidence" value="ECO:0007669"/>
    <property type="project" value="UniProtKB-EC"/>
</dbReference>
<dbReference type="GO" id="GO:0046872">
    <property type="term" value="F:metal ion binding"/>
    <property type="evidence" value="ECO:0007669"/>
    <property type="project" value="UniProtKB-KW"/>
</dbReference>
<comment type="cofactor">
    <cofactor evidence="1">
        <name>Mg(2+)</name>
        <dbReference type="ChEBI" id="CHEBI:18420"/>
    </cofactor>
</comment>
<evidence type="ECO:0000256" key="5">
    <source>
        <dbReference type="ARBA" id="ARBA00011996"/>
    </source>
</evidence>
<dbReference type="Gene3D" id="3.30.1490.20">
    <property type="entry name" value="ATP-grasp fold, A domain"/>
    <property type="match status" value="1"/>
</dbReference>
<keyword evidence="16" id="KW-1133">Transmembrane helix</keyword>
<comment type="similarity">
    <text evidence="4">Belongs to the PEP-utilizing enzyme family.</text>
</comment>
<feature type="domain" description="Pyruvate phosphate dikinase AMP/ATP-binding" evidence="17">
    <location>
        <begin position="14"/>
        <end position="164"/>
    </location>
</feature>
<dbReference type="GO" id="GO:0006094">
    <property type="term" value="P:gluconeogenesis"/>
    <property type="evidence" value="ECO:0007669"/>
    <property type="project" value="UniProtKB-UniPathway"/>
</dbReference>
<keyword evidence="11" id="KW-0067">ATP-binding</keyword>
<evidence type="ECO:0000259" key="17">
    <source>
        <dbReference type="Pfam" id="PF01326"/>
    </source>
</evidence>
<evidence type="ECO:0000313" key="19">
    <source>
        <dbReference type="Proteomes" id="UP000265962"/>
    </source>
</evidence>
<feature type="transmembrane region" description="Helical" evidence="16">
    <location>
        <begin position="421"/>
        <end position="437"/>
    </location>
</feature>
<protein>
    <recommendedName>
        <fullName evidence="6">Phosphoenolpyruvate synthase</fullName>
        <ecNumber evidence="5">2.7.9.2</ecNumber>
    </recommendedName>
    <alternativeName>
        <fullName evidence="13">Pyruvate, water dikinase</fullName>
    </alternativeName>
</protein>
<evidence type="ECO:0000256" key="10">
    <source>
        <dbReference type="ARBA" id="ARBA00022777"/>
    </source>
</evidence>
<dbReference type="InterPro" id="IPR002192">
    <property type="entry name" value="PPDK_AMP/ATP-bd"/>
</dbReference>
<evidence type="ECO:0000256" key="6">
    <source>
        <dbReference type="ARBA" id="ARBA00021623"/>
    </source>
</evidence>
<evidence type="ECO:0000256" key="14">
    <source>
        <dbReference type="ARBA" id="ARBA00047700"/>
    </source>
</evidence>
<feature type="region of interest" description="Disordered" evidence="15">
    <location>
        <begin position="165"/>
        <end position="232"/>
    </location>
</feature>
<evidence type="ECO:0000256" key="4">
    <source>
        <dbReference type="ARBA" id="ARBA00007837"/>
    </source>
</evidence>
<evidence type="ECO:0000256" key="15">
    <source>
        <dbReference type="SAM" id="MobiDB-lite"/>
    </source>
</evidence>
<name>A0A375I425_9ACTN</name>
<keyword evidence="18" id="KW-0670">Pyruvate</keyword>
<keyword evidence="8" id="KW-0479">Metal-binding</keyword>
<keyword evidence="19" id="KW-1185">Reference proteome</keyword>
<evidence type="ECO:0000313" key="18">
    <source>
        <dbReference type="EMBL" id="SPF68172.1"/>
    </source>
</evidence>
<dbReference type="RefSeq" id="WP_119715362.1">
    <property type="nucleotide sequence ID" value="NZ_OMOH01000004.1"/>
</dbReference>
<organism evidence="18 19">
    <name type="scientific">Propionibacterium ruminifibrarum</name>
    <dbReference type="NCBI Taxonomy" id="1962131"/>
    <lineage>
        <taxon>Bacteria</taxon>
        <taxon>Bacillati</taxon>
        <taxon>Actinomycetota</taxon>
        <taxon>Actinomycetes</taxon>
        <taxon>Propionibacteriales</taxon>
        <taxon>Propionibacteriaceae</taxon>
        <taxon>Propionibacterium</taxon>
    </lineage>
</organism>
<dbReference type="EMBL" id="OMOH01000004">
    <property type="protein sequence ID" value="SPF68172.1"/>
    <property type="molecule type" value="Genomic_DNA"/>
</dbReference>
<dbReference type="PANTHER" id="PTHR43030:SF1">
    <property type="entry name" value="PHOSPHOENOLPYRUVATE SYNTHASE"/>
    <property type="match status" value="1"/>
</dbReference>
<sequence length="443" mass="46667">MIVELTYIRSSDTDSVGRTAARLGERLRNGVETAPGFVVTTDDLAELVEREDLASRLEGLSAEEAAALAEEVITAAQLPADLVDDLAESYAALGRDAWVSVQASPTERDLGVSRDVLGPVQGADAAWALIRQVWASLWTPEAIARREEKAVTDAQDKLAVLVQQADAPAEPAPAADAGESTEKAEETAPELPLDEPVETPAAAEAAAPEVTTPNATAEPAGDVDAGEEDEEAVVAEAELAEEEGRAVEQAEAIADEADPVEAAEVILAEDEALRMTADEQDTQAVVTGAEADEASIEETRSGEAQVDETRDSDAREAETAHEPAESVEPLADAEPEQAEAEPAPEPSEAAEPVLDGESESAAEPAPEILETEAFEDVTAGETPEAAEPADREEPAGTSRPRAQASGGDSSFTARTEPSGRSRWIVIGLVSFVLLLLFRRLRRR</sequence>
<comment type="catalytic activity">
    <reaction evidence="14">
        <text>pyruvate + ATP + H2O = phosphoenolpyruvate + AMP + phosphate + 2 H(+)</text>
        <dbReference type="Rhea" id="RHEA:11364"/>
        <dbReference type="ChEBI" id="CHEBI:15361"/>
        <dbReference type="ChEBI" id="CHEBI:15377"/>
        <dbReference type="ChEBI" id="CHEBI:15378"/>
        <dbReference type="ChEBI" id="CHEBI:30616"/>
        <dbReference type="ChEBI" id="CHEBI:43474"/>
        <dbReference type="ChEBI" id="CHEBI:58702"/>
        <dbReference type="ChEBI" id="CHEBI:456215"/>
        <dbReference type="EC" id="2.7.9.2"/>
    </reaction>
</comment>
<keyword evidence="7" id="KW-0808">Transferase</keyword>
<dbReference type="PANTHER" id="PTHR43030">
    <property type="entry name" value="PHOSPHOENOLPYRUVATE SYNTHASE"/>
    <property type="match status" value="1"/>
</dbReference>
<dbReference type="Proteomes" id="UP000265962">
    <property type="component" value="Unassembled WGS sequence"/>
</dbReference>
<evidence type="ECO:0000256" key="7">
    <source>
        <dbReference type="ARBA" id="ARBA00022679"/>
    </source>
</evidence>
<dbReference type="InterPro" id="IPR006319">
    <property type="entry name" value="PEP_synth"/>
</dbReference>
<keyword evidence="10 18" id="KW-0418">Kinase</keyword>
<reference evidence="19" key="1">
    <citation type="submission" date="2018-02" db="EMBL/GenBank/DDBJ databases">
        <authorList>
            <person name="Hornung B."/>
        </authorList>
    </citation>
    <scope>NUCLEOTIDE SEQUENCE [LARGE SCALE GENOMIC DNA]</scope>
</reference>
<keyword evidence="12" id="KW-0460">Magnesium</keyword>
<evidence type="ECO:0000256" key="2">
    <source>
        <dbReference type="ARBA" id="ARBA00002988"/>
    </source>
</evidence>
<feature type="compositionally biased region" description="Basic and acidic residues" evidence="15">
    <location>
        <begin position="297"/>
        <end position="324"/>
    </location>
</feature>
<accession>A0A375I425</accession>
<feature type="compositionally biased region" description="Polar residues" evidence="15">
    <location>
        <begin position="406"/>
        <end position="415"/>
    </location>
</feature>
<feature type="compositionally biased region" description="Low complexity" evidence="15">
    <location>
        <begin position="198"/>
        <end position="223"/>
    </location>
</feature>
<dbReference type="Pfam" id="PF01326">
    <property type="entry name" value="PPDK_N"/>
    <property type="match status" value="1"/>
</dbReference>
<keyword evidence="16" id="KW-0472">Membrane</keyword>
<dbReference type="UniPathway" id="UPA00138"/>
<evidence type="ECO:0000256" key="11">
    <source>
        <dbReference type="ARBA" id="ARBA00022840"/>
    </source>
</evidence>
<dbReference type="InterPro" id="IPR013815">
    <property type="entry name" value="ATP_grasp_subdomain_1"/>
</dbReference>
<feature type="compositionally biased region" description="Low complexity" evidence="15">
    <location>
        <begin position="165"/>
        <end position="177"/>
    </location>
</feature>
<evidence type="ECO:0000256" key="9">
    <source>
        <dbReference type="ARBA" id="ARBA00022741"/>
    </source>
</evidence>
<evidence type="ECO:0000256" key="12">
    <source>
        <dbReference type="ARBA" id="ARBA00022842"/>
    </source>
</evidence>
<evidence type="ECO:0000256" key="13">
    <source>
        <dbReference type="ARBA" id="ARBA00033470"/>
    </source>
</evidence>
<dbReference type="SUPFAM" id="SSF56059">
    <property type="entry name" value="Glutathione synthetase ATP-binding domain-like"/>
    <property type="match status" value="1"/>
</dbReference>
<evidence type="ECO:0000256" key="1">
    <source>
        <dbReference type="ARBA" id="ARBA00001946"/>
    </source>
</evidence>
<evidence type="ECO:0000256" key="16">
    <source>
        <dbReference type="SAM" id="Phobius"/>
    </source>
</evidence>
<gene>
    <name evidence="18" type="ORF">PROPJV5_1115</name>
</gene>
<proteinExistence type="inferred from homology"/>
<evidence type="ECO:0000256" key="8">
    <source>
        <dbReference type="ARBA" id="ARBA00022723"/>
    </source>
</evidence>
<dbReference type="AlphaFoldDB" id="A0A375I425"/>
<comment type="function">
    <text evidence="2">Catalyzes the phosphorylation of pyruvate to phosphoenolpyruvate.</text>
</comment>
<dbReference type="GO" id="GO:0005524">
    <property type="term" value="F:ATP binding"/>
    <property type="evidence" value="ECO:0007669"/>
    <property type="project" value="UniProtKB-KW"/>
</dbReference>
<keyword evidence="9" id="KW-0547">Nucleotide-binding</keyword>
<dbReference type="OrthoDB" id="9765468at2"/>
<keyword evidence="16" id="KW-0812">Transmembrane</keyword>
<feature type="region of interest" description="Disordered" evidence="15">
    <location>
        <begin position="287"/>
        <end position="417"/>
    </location>
</feature>